<gene>
    <name evidence="3" type="ORF">OLEA9_A025306</name>
</gene>
<feature type="transmembrane region" description="Helical" evidence="2">
    <location>
        <begin position="40"/>
        <end position="63"/>
    </location>
</feature>
<comment type="caution">
    <text evidence="3">The sequence shown here is derived from an EMBL/GenBank/DDBJ whole genome shotgun (WGS) entry which is preliminary data.</text>
</comment>
<evidence type="ECO:0000256" key="2">
    <source>
        <dbReference type="SAM" id="Phobius"/>
    </source>
</evidence>
<keyword evidence="2" id="KW-1133">Transmembrane helix</keyword>
<keyword evidence="2" id="KW-0472">Membrane</keyword>
<dbReference type="Proteomes" id="UP000594638">
    <property type="component" value="Unassembled WGS sequence"/>
</dbReference>
<dbReference type="Gramene" id="OE9A025306T1">
    <property type="protein sequence ID" value="OE9A025306C1"/>
    <property type="gene ID" value="OE9A025306"/>
</dbReference>
<dbReference type="InterPro" id="IPR055301">
    <property type="entry name" value="Lea14-like_2"/>
</dbReference>
<evidence type="ECO:0000313" key="3">
    <source>
        <dbReference type="EMBL" id="CAA2958749.1"/>
    </source>
</evidence>
<dbReference type="OrthoDB" id="1894389at2759"/>
<feature type="region of interest" description="Disordered" evidence="1">
    <location>
        <begin position="1"/>
        <end position="24"/>
    </location>
</feature>
<evidence type="ECO:0000313" key="4">
    <source>
        <dbReference type="Proteomes" id="UP000594638"/>
    </source>
</evidence>
<reference evidence="3 4" key="1">
    <citation type="submission" date="2019-12" db="EMBL/GenBank/DDBJ databases">
        <authorList>
            <person name="Alioto T."/>
            <person name="Alioto T."/>
            <person name="Gomez Garrido J."/>
        </authorList>
    </citation>
    <scope>NUCLEOTIDE SEQUENCE [LARGE SCALE GENOMIC DNA]</scope>
</reference>
<dbReference type="AlphaFoldDB" id="A0A8S0PV07"/>
<dbReference type="PANTHER" id="PTHR31852">
    <property type="entry name" value="LATE EMBRYOGENESIS ABUNDANT (LEA) HYDROXYPROLINE-RICH GLYCOPROTEIN FAMILY"/>
    <property type="match status" value="1"/>
</dbReference>
<evidence type="ECO:0000256" key="1">
    <source>
        <dbReference type="SAM" id="MobiDB-lite"/>
    </source>
</evidence>
<name>A0A8S0PV07_OLEEU</name>
<keyword evidence="2" id="KW-0812">Transmembrane</keyword>
<sequence>MTDKDQEIHPTSQANGHTKHDEETAVLHSKEARKKKRMKCLLYIAIFVVFQTAIILLFALTVMKIRTPKFRVQSATFDTFNFSSNTNPSFNISMNAEVGVKNTNFGHYKFRDSTINFFYNDLFIADAFVPEARARACSTKKFNIFLNLSLSNVPQLGSDLDSGVLSLKSKSTMNGKVELFKVLKKKKSTEMDCILAINLRQELIGDLRCK</sequence>
<protein>
    <submittedName>
        <fullName evidence="3">Late embryogenesis abundant At1g64065-like</fullName>
    </submittedName>
</protein>
<proteinExistence type="predicted"/>
<organism evidence="3 4">
    <name type="scientific">Olea europaea subsp. europaea</name>
    <dbReference type="NCBI Taxonomy" id="158383"/>
    <lineage>
        <taxon>Eukaryota</taxon>
        <taxon>Viridiplantae</taxon>
        <taxon>Streptophyta</taxon>
        <taxon>Embryophyta</taxon>
        <taxon>Tracheophyta</taxon>
        <taxon>Spermatophyta</taxon>
        <taxon>Magnoliopsida</taxon>
        <taxon>eudicotyledons</taxon>
        <taxon>Gunneridae</taxon>
        <taxon>Pentapetalae</taxon>
        <taxon>asterids</taxon>
        <taxon>lamiids</taxon>
        <taxon>Lamiales</taxon>
        <taxon>Oleaceae</taxon>
        <taxon>Oleeae</taxon>
        <taxon>Olea</taxon>
    </lineage>
</organism>
<keyword evidence="4" id="KW-1185">Reference proteome</keyword>
<accession>A0A8S0PV07</accession>
<dbReference type="EMBL" id="CACTIH010000282">
    <property type="protein sequence ID" value="CAA2958749.1"/>
    <property type="molecule type" value="Genomic_DNA"/>
</dbReference>
<dbReference type="Gene3D" id="2.60.40.1820">
    <property type="match status" value="1"/>
</dbReference>